<sequence length="57" mass="6402">MSIANAVIEKTRHEYQLPEPMAVAMCVFCERAQNSCDECYIEEPKMFIGSGEDVCLA</sequence>
<protein>
    <submittedName>
        <fullName evidence="1">Uncharacterized protein</fullName>
    </submittedName>
</protein>
<reference evidence="1" key="1">
    <citation type="submission" date="2020-05" db="EMBL/GenBank/DDBJ databases">
        <authorList>
            <person name="Chiriac C."/>
            <person name="Salcher M."/>
            <person name="Ghai R."/>
            <person name="Kavagutti S V."/>
        </authorList>
    </citation>
    <scope>NUCLEOTIDE SEQUENCE</scope>
</reference>
<proteinExistence type="predicted"/>
<name>A0A6J5T7D1_9CAUD</name>
<gene>
    <name evidence="1" type="ORF">UFOVP39_43</name>
</gene>
<accession>A0A6J5T7D1</accession>
<dbReference type="EMBL" id="LR797813">
    <property type="protein sequence ID" value="CAB4240670.1"/>
    <property type="molecule type" value="Genomic_DNA"/>
</dbReference>
<organism evidence="1">
    <name type="scientific">uncultured Caudovirales phage</name>
    <dbReference type="NCBI Taxonomy" id="2100421"/>
    <lineage>
        <taxon>Viruses</taxon>
        <taxon>Duplodnaviria</taxon>
        <taxon>Heunggongvirae</taxon>
        <taxon>Uroviricota</taxon>
        <taxon>Caudoviricetes</taxon>
        <taxon>Peduoviridae</taxon>
        <taxon>Maltschvirus</taxon>
        <taxon>Maltschvirus maltsch</taxon>
    </lineage>
</organism>
<evidence type="ECO:0000313" key="1">
    <source>
        <dbReference type="EMBL" id="CAB4240670.1"/>
    </source>
</evidence>